<dbReference type="EMBL" id="JAKELL010000169">
    <property type="protein sequence ID" value="KAH8979480.1"/>
    <property type="molecule type" value="Genomic_DNA"/>
</dbReference>
<accession>A0AAD4L4I3</accession>
<comment type="caution">
    <text evidence="2">The sequence shown here is derived from an EMBL/GenBank/DDBJ whole genome shotgun (WGS) entry which is preliminary data.</text>
</comment>
<dbReference type="AlphaFoldDB" id="A0AAD4L4I3"/>
<feature type="signal peptide" evidence="1">
    <location>
        <begin position="1"/>
        <end position="15"/>
    </location>
</feature>
<protein>
    <submittedName>
        <fullName evidence="2">Uncharacterized protein</fullName>
    </submittedName>
</protein>
<dbReference type="Proteomes" id="UP001201163">
    <property type="component" value="Unassembled WGS sequence"/>
</dbReference>
<proteinExistence type="predicted"/>
<evidence type="ECO:0000256" key="1">
    <source>
        <dbReference type="SAM" id="SignalP"/>
    </source>
</evidence>
<feature type="chain" id="PRO_5042177994" evidence="1">
    <location>
        <begin position="16"/>
        <end position="506"/>
    </location>
</feature>
<evidence type="ECO:0000313" key="2">
    <source>
        <dbReference type="EMBL" id="KAH8979480.1"/>
    </source>
</evidence>
<keyword evidence="1" id="KW-0732">Signal</keyword>
<sequence>MGFLWTVLLFRKSLSKLWSLANQYAHEPHGPKKWRETLTREVNMRRQWFSQGMRKSVELGAYRADSTVVTSALVWTLTALDEDKEIETFAARIPGFFDSRVVPDATLAVLPLMSHHSNTDPIFGSRLYDLLKTCIPATSILDEKMRKNRLQICLNCLWYFGRAYDQPGVSQALPSYFPNFLVPEITRRIQAEEDSDVHMIGRCFVALIVNKLAADIDSRTDPISDGELACLSALPGTNGHDVKLLLSQPGAVALMNMISLTFDGIGGLATSKVPSGVLDVVQQTLGILSQARSSQENAEVRLDQPIAIINGSDGTFERILVSRLLDLLNTCMQPTSLTEEVRKGCGGACLKGLWYFGRAFNQLGNSVPLPSYICIAFANPKISNSTGWISDLVTHDIGRCAGALVVNKLAAHINSRNVPANDVLACLSAILGTKSLDVTLLLRHPGAIEFTNMVFLALDDFYFVTIIRTLPSYLLDVIQQTSSTLPSPTAWIERQIATKSDKYECF</sequence>
<keyword evidence="3" id="KW-1185">Reference proteome</keyword>
<gene>
    <name evidence="2" type="ORF">EDB92DRAFT_372944</name>
</gene>
<evidence type="ECO:0000313" key="3">
    <source>
        <dbReference type="Proteomes" id="UP001201163"/>
    </source>
</evidence>
<reference evidence="2" key="1">
    <citation type="submission" date="2022-01" db="EMBL/GenBank/DDBJ databases">
        <title>Comparative genomics reveals a dynamic genome evolution in the ectomycorrhizal milk-cap (Lactarius) mushrooms.</title>
        <authorList>
            <consortium name="DOE Joint Genome Institute"/>
            <person name="Lebreton A."/>
            <person name="Tang N."/>
            <person name="Kuo A."/>
            <person name="LaButti K."/>
            <person name="Drula E."/>
            <person name="Barry K."/>
            <person name="Clum A."/>
            <person name="Lipzen A."/>
            <person name="Mousain D."/>
            <person name="Ng V."/>
            <person name="Wang R."/>
            <person name="Wang X."/>
            <person name="Dai Y."/>
            <person name="Henrissat B."/>
            <person name="Grigoriev I.V."/>
            <person name="Guerin-Laguette A."/>
            <person name="Yu F."/>
            <person name="Martin F.M."/>
        </authorList>
    </citation>
    <scope>NUCLEOTIDE SEQUENCE</scope>
    <source>
        <strain evidence="2">QP</strain>
    </source>
</reference>
<organism evidence="2 3">
    <name type="scientific">Lactarius akahatsu</name>
    <dbReference type="NCBI Taxonomy" id="416441"/>
    <lineage>
        <taxon>Eukaryota</taxon>
        <taxon>Fungi</taxon>
        <taxon>Dikarya</taxon>
        <taxon>Basidiomycota</taxon>
        <taxon>Agaricomycotina</taxon>
        <taxon>Agaricomycetes</taxon>
        <taxon>Russulales</taxon>
        <taxon>Russulaceae</taxon>
        <taxon>Lactarius</taxon>
    </lineage>
</organism>
<name>A0AAD4L4I3_9AGAM</name>